<comment type="catalytic activity">
    <reaction evidence="16">
        <text>2 oxidized [cytochrome P450] + NADPH = 2 reduced [cytochrome P450] + NADP(+) + H(+)</text>
        <dbReference type="Rhea" id="RHEA:24040"/>
        <dbReference type="Rhea" id="RHEA-COMP:14627"/>
        <dbReference type="Rhea" id="RHEA-COMP:14628"/>
        <dbReference type="ChEBI" id="CHEBI:15378"/>
        <dbReference type="ChEBI" id="CHEBI:55376"/>
        <dbReference type="ChEBI" id="CHEBI:57783"/>
        <dbReference type="ChEBI" id="CHEBI:58349"/>
        <dbReference type="ChEBI" id="CHEBI:60344"/>
        <dbReference type="EC" id="1.6.2.4"/>
    </reaction>
</comment>
<dbReference type="InterPro" id="IPR017927">
    <property type="entry name" value="FAD-bd_FR_type"/>
</dbReference>
<dbReference type="PROSITE" id="PS51384">
    <property type="entry name" value="FAD_FR"/>
    <property type="match status" value="1"/>
</dbReference>
<dbReference type="PANTHER" id="PTHR19384:SF127">
    <property type="entry name" value="BIFUNCTIONAL CYTOCHROME P450_NADPH--P450 REDUCTASE"/>
    <property type="match status" value="1"/>
</dbReference>
<dbReference type="InterPro" id="IPR036396">
    <property type="entry name" value="Cyt_P450_sf"/>
</dbReference>
<comment type="cofactor">
    <cofactor evidence="1">
        <name>FMN</name>
        <dbReference type="ChEBI" id="CHEBI:58210"/>
    </cofactor>
</comment>
<dbReference type="GO" id="GO:0020037">
    <property type="term" value="F:heme binding"/>
    <property type="evidence" value="ECO:0007669"/>
    <property type="project" value="InterPro"/>
</dbReference>
<dbReference type="SUPFAM" id="SSF48264">
    <property type="entry name" value="Cytochrome P450"/>
    <property type="match status" value="1"/>
</dbReference>
<evidence type="ECO:0000256" key="8">
    <source>
        <dbReference type="ARBA" id="ARBA00022643"/>
    </source>
</evidence>
<dbReference type="PROSITE" id="PS50902">
    <property type="entry name" value="FLAVODOXIN_LIKE"/>
    <property type="match status" value="1"/>
</dbReference>
<dbReference type="GO" id="GO:0005829">
    <property type="term" value="C:cytosol"/>
    <property type="evidence" value="ECO:0007669"/>
    <property type="project" value="TreeGrafter"/>
</dbReference>
<sequence length="1069" mass="118546">MDSTTISPIPQPPTLPIIGNAHMIDREVPLITFLNLAKKYGPIYQLTFPGPRTSVFVCNHELVDQVCDQKRFVKNPKGPLKEIRALIGDGLFSAEPGEAAWGIAHRILIGGFGPAKIKGMFGPMVDIASQLIGKWEIVEYMFGPEYVIDASEDFTRLTFDTIALCAMSYRVNSFYSLEMVPFVKAMADYLIECNNRALRPDFVKNYLSHAANVKFEEDKKVMLQLTEQIVAKRKANLAAGPEDLLQLMLTARDPVTGLGMTDENITNNLITFLIAGHETTSGLLSFAISHLLSNPQAYAKVRAEVDTVLQGEPIRPDHLGKLTYIAAVLHETLRFTPPIVAITVDAVEDQIVTCEGKKYLIPNGGGVRIVTAQLHKDTKVYGEDVDVFRPERMLDGGFEKLPTNAWKPWGNGARACIGRPLAWQESLIALAVIFQKFDLVYHDPSYQLHYKSNITVKPKDLKIRAIPRPGAPSLHSYAPAVQPSVDGKKKTQMVDIPKDGVALYLAYGSNSGTCKDFAQKVGSEAASKGFIPHIVTLDSIEPAVPTDGPLIIFTASYEGEPADNASRFVQTLQSAHKGQYAGVKYAVFGCGHHDWRQTYQKIPKLVDGILAETGATKLMERMEADSGADEFFDVFDAWVPELWKTLGNAYGDRVHVAVDEGAEEKLSIEVMKDNRATVLKRDEATSIGKVIANRVLTSPGVPVKRHIEIELPEDMNYEAGDYLSILPRNPEENISRVLSRFNLLPDQNITIKSKASTTLPTGKPVSVWEVLSGYVEIGQTATRKNIQELAKLAPEDIKPKIAALIDNFKDTIVDQHVSVLDVLELYHQINIPLAAFLSLLPAMRSRQYSISSSPLWNENRVSITISVVELPHEAGLSHKFLGIASNYLAKVRPGDQVQVGIRSSAVTFHLPEDPSIPIVMFAAGSGIAPMRGFIQHRAEQAKSGRDVGKMVLFYGCRSSDQDFLYAEDDLKDWQELKFLEVKPAFSRNSDASCGCKYVQDRAWYDKEVIVKFFEAGAKFYTCGAPPVANGLKKTLMNIIKFRHADWDDERLARRWEAVQKDRLATDVFA</sequence>
<evidence type="ECO:0000313" key="21">
    <source>
        <dbReference type="Proteomes" id="UP000054279"/>
    </source>
</evidence>
<organism evidence="20 21">
    <name type="scientific">Sphaerobolus stellatus (strain SS14)</name>
    <dbReference type="NCBI Taxonomy" id="990650"/>
    <lineage>
        <taxon>Eukaryota</taxon>
        <taxon>Fungi</taxon>
        <taxon>Dikarya</taxon>
        <taxon>Basidiomycota</taxon>
        <taxon>Agaricomycotina</taxon>
        <taxon>Agaricomycetes</taxon>
        <taxon>Phallomycetidae</taxon>
        <taxon>Geastrales</taxon>
        <taxon>Sphaerobolaceae</taxon>
        <taxon>Sphaerobolus</taxon>
    </lineage>
</organism>
<dbReference type="InterPro" id="IPR029039">
    <property type="entry name" value="Flavoprotein-like_sf"/>
</dbReference>
<accession>A0A0C9V462</accession>
<dbReference type="GO" id="GO:0070330">
    <property type="term" value="F:aromatase activity"/>
    <property type="evidence" value="ECO:0007669"/>
    <property type="project" value="InterPro"/>
</dbReference>
<evidence type="ECO:0000259" key="18">
    <source>
        <dbReference type="PROSITE" id="PS50902"/>
    </source>
</evidence>
<dbReference type="AlphaFoldDB" id="A0A0C9V462"/>
<dbReference type="Gene3D" id="2.40.30.10">
    <property type="entry name" value="Translation factors"/>
    <property type="match status" value="1"/>
</dbReference>
<dbReference type="InterPro" id="IPR003097">
    <property type="entry name" value="CysJ-like_FAD-binding"/>
</dbReference>
<evidence type="ECO:0000256" key="4">
    <source>
        <dbReference type="ARBA" id="ARBA00010018"/>
    </source>
</evidence>
<keyword evidence="8" id="KW-0288">FMN</keyword>
<name>A0A0C9V462_SPHS4</name>
<dbReference type="InterPro" id="IPR039261">
    <property type="entry name" value="FNR_nucleotide-bd"/>
</dbReference>
<evidence type="ECO:0000256" key="15">
    <source>
        <dbReference type="ARBA" id="ARBA00047827"/>
    </source>
</evidence>
<protein>
    <recommendedName>
        <fullName evidence="22">Cytochrome P450</fullName>
    </recommendedName>
</protein>
<feature type="binding site" description="axial binding residue" evidence="17">
    <location>
        <position position="416"/>
    </location>
    <ligand>
        <name>heme</name>
        <dbReference type="ChEBI" id="CHEBI:30413"/>
    </ligand>
    <ligandPart>
        <name>Fe</name>
        <dbReference type="ChEBI" id="CHEBI:18248"/>
    </ligandPart>
</feature>
<dbReference type="InterPro" id="IPR001128">
    <property type="entry name" value="Cyt_P450"/>
</dbReference>
<dbReference type="Pfam" id="PF00258">
    <property type="entry name" value="Flavodoxin_1"/>
    <property type="match status" value="1"/>
</dbReference>
<dbReference type="Proteomes" id="UP000054279">
    <property type="component" value="Unassembled WGS sequence"/>
</dbReference>
<dbReference type="InterPro" id="IPR017972">
    <property type="entry name" value="Cyt_P450_CS"/>
</dbReference>
<dbReference type="FunFam" id="2.40.30.10:FF:000198">
    <property type="entry name" value="Bifunctional cytochrome P450/NADPH--P450 reductase"/>
    <property type="match status" value="1"/>
</dbReference>
<keyword evidence="10" id="KW-0274">FAD</keyword>
<keyword evidence="7" id="KW-0285">Flavoprotein</keyword>
<dbReference type="InterPro" id="IPR023206">
    <property type="entry name" value="Bifunctional_P450_P450_red"/>
</dbReference>
<dbReference type="GO" id="GO:0050660">
    <property type="term" value="F:flavin adenine dinucleotide binding"/>
    <property type="evidence" value="ECO:0007669"/>
    <property type="project" value="TreeGrafter"/>
</dbReference>
<evidence type="ECO:0000256" key="17">
    <source>
        <dbReference type="PIRSR" id="PIRSR000209-1"/>
    </source>
</evidence>
<evidence type="ECO:0000256" key="3">
    <source>
        <dbReference type="ARBA" id="ARBA00001974"/>
    </source>
</evidence>
<dbReference type="InterPro" id="IPR002401">
    <property type="entry name" value="Cyt_P450_E_grp-I"/>
</dbReference>
<dbReference type="InterPro" id="IPR001433">
    <property type="entry name" value="OxRdtase_FAD/NAD-bd"/>
</dbReference>
<evidence type="ECO:0000256" key="1">
    <source>
        <dbReference type="ARBA" id="ARBA00001917"/>
    </source>
</evidence>
<evidence type="ECO:0000256" key="13">
    <source>
        <dbReference type="ARBA" id="ARBA00023004"/>
    </source>
</evidence>
<evidence type="ECO:0000256" key="5">
    <source>
        <dbReference type="ARBA" id="ARBA00022448"/>
    </source>
</evidence>
<evidence type="ECO:0000256" key="2">
    <source>
        <dbReference type="ARBA" id="ARBA00001971"/>
    </source>
</evidence>
<keyword evidence="13 17" id="KW-0408">Iron</keyword>
<dbReference type="Gene3D" id="3.40.50.80">
    <property type="entry name" value="Nucleotide-binding domain of ferredoxin-NADP reductase (FNR) module"/>
    <property type="match status" value="1"/>
</dbReference>
<dbReference type="InterPro" id="IPR008254">
    <property type="entry name" value="Flavodoxin/NO_synth"/>
</dbReference>
<evidence type="ECO:0000313" key="20">
    <source>
        <dbReference type="EMBL" id="KIJ41704.1"/>
    </source>
</evidence>
<comment type="cofactor">
    <cofactor evidence="2 17">
        <name>heme</name>
        <dbReference type="ChEBI" id="CHEBI:30413"/>
    </cofactor>
</comment>
<dbReference type="SUPFAM" id="SSF52218">
    <property type="entry name" value="Flavoproteins"/>
    <property type="match status" value="1"/>
</dbReference>
<dbReference type="HOGENOM" id="CLU_001570_7_0_1"/>
<dbReference type="CDD" id="cd11068">
    <property type="entry name" value="CYP120A1"/>
    <property type="match status" value="1"/>
</dbReference>
<dbReference type="PANTHER" id="PTHR19384">
    <property type="entry name" value="NITRIC OXIDE SYNTHASE-RELATED"/>
    <property type="match status" value="1"/>
</dbReference>
<dbReference type="InterPro" id="IPR023173">
    <property type="entry name" value="NADPH_Cyt_P450_Rdtase_alpha"/>
</dbReference>
<keyword evidence="12" id="KW-0560">Oxidoreductase</keyword>
<dbReference type="Gene3D" id="3.40.50.360">
    <property type="match status" value="1"/>
</dbReference>
<keyword evidence="21" id="KW-1185">Reference proteome</keyword>
<keyword evidence="11" id="KW-0521">NADP</keyword>
<evidence type="ECO:0000256" key="6">
    <source>
        <dbReference type="ARBA" id="ARBA00022617"/>
    </source>
</evidence>
<gene>
    <name evidence="20" type="ORF">M422DRAFT_255320</name>
</gene>
<dbReference type="CDD" id="cd06206">
    <property type="entry name" value="bifunctional_CYPOR"/>
    <property type="match status" value="1"/>
</dbReference>
<comment type="similarity">
    <text evidence="4">In the N-terminal section; belongs to the cytochrome P450 family.</text>
</comment>
<dbReference type="FunFam" id="1.10.630.10:FF:000040">
    <property type="entry name" value="Bifunctional cytochrome P450/NADPH--P450 reductase"/>
    <property type="match status" value="1"/>
</dbReference>
<dbReference type="SUPFAM" id="SSF52343">
    <property type="entry name" value="Ferredoxin reductase-like, C-terminal NADP-linked domain"/>
    <property type="match status" value="1"/>
</dbReference>
<dbReference type="SUPFAM" id="SSF63380">
    <property type="entry name" value="Riboflavin synthase domain-like"/>
    <property type="match status" value="1"/>
</dbReference>
<dbReference type="GO" id="GO:0003958">
    <property type="term" value="F:NADPH-hemoprotein reductase activity"/>
    <property type="evidence" value="ECO:0007669"/>
    <property type="project" value="UniProtKB-EC"/>
</dbReference>
<evidence type="ECO:0000256" key="14">
    <source>
        <dbReference type="ARBA" id="ARBA00023033"/>
    </source>
</evidence>
<dbReference type="GO" id="GO:0010181">
    <property type="term" value="F:FMN binding"/>
    <property type="evidence" value="ECO:0007669"/>
    <property type="project" value="InterPro"/>
</dbReference>
<dbReference type="OrthoDB" id="1470350at2759"/>
<dbReference type="InterPro" id="IPR017938">
    <property type="entry name" value="Riboflavin_synthase-like_b-brl"/>
</dbReference>
<keyword evidence="5" id="KW-0813">Transport</keyword>
<proteinExistence type="inferred from homology"/>
<evidence type="ECO:0000256" key="10">
    <source>
        <dbReference type="ARBA" id="ARBA00022827"/>
    </source>
</evidence>
<evidence type="ECO:0000259" key="19">
    <source>
        <dbReference type="PROSITE" id="PS51384"/>
    </source>
</evidence>
<dbReference type="Pfam" id="PF00175">
    <property type="entry name" value="NAD_binding_1"/>
    <property type="match status" value="1"/>
</dbReference>
<comment type="catalytic activity">
    <reaction evidence="15">
        <text>an organic molecule + reduced [NADPH--hemoprotein reductase] + O2 = an alcohol + oxidized [NADPH--hemoprotein reductase] + H2O + H(+)</text>
        <dbReference type="Rhea" id="RHEA:17149"/>
        <dbReference type="Rhea" id="RHEA-COMP:11964"/>
        <dbReference type="Rhea" id="RHEA-COMP:11965"/>
        <dbReference type="ChEBI" id="CHEBI:15377"/>
        <dbReference type="ChEBI" id="CHEBI:15378"/>
        <dbReference type="ChEBI" id="CHEBI:15379"/>
        <dbReference type="ChEBI" id="CHEBI:30879"/>
        <dbReference type="ChEBI" id="CHEBI:57618"/>
        <dbReference type="ChEBI" id="CHEBI:58210"/>
        <dbReference type="ChEBI" id="CHEBI:142491"/>
        <dbReference type="EC" id="1.14.14.1"/>
    </reaction>
</comment>
<dbReference type="Pfam" id="PF00667">
    <property type="entry name" value="FAD_binding_1"/>
    <property type="match status" value="1"/>
</dbReference>
<dbReference type="Gene3D" id="1.10.630.10">
    <property type="entry name" value="Cytochrome P450"/>
    <property type="match status" value="1"/>
</dbReference>
<evidence type="ECO:0000256" key="12">
    <source>
        <dbReference type="ARBA" id="ARBA00023002"/>
    </source>
</evidence>
<evidence type="ECO:0000256" key="9">
    <source>
        <dbReference type="ARBA" id="ARBA00022723"/>
    </source>
</evidence>
<feature type="domain" description="Flavodoxin-like" evidence="18">
    <location>
        <begin position="503"/>
        <end position="643"/>
    </location>
</feature>
<evidence type="ECO:0000256" key="7">
    <source>
        <dbReference type="ARBA" id="ARBA00022630"/>
    </source>
</evidence>
<dbReference type="EMBL" id="KN837135">
    <property type="protein sequence ID" value="KIJ41704.1"/>
    <property type="molecule type" value="Genomic_DNA"/>
</dbReference>
<dbReference type="PIRSF" id="PIRSF000209">
    <property type="entry name" value="Bifunctional_P450_P450R"/>
    <property type="match status" value="1"/>
</dbReference>
<evidence type="ECO:0000256" key="16">
    <source>
        <dbReference type="ARBA" id="ARBA00049342"/>
    </source>
</evidence>
<dbReference type="PROSITE" id="PS00086">
    <property type="entry name" value="CYTOCHROME_P450"/>
    <property type="match status" value="1"/>
</dbReference>
<dbReference type="PRINTS" id="PR00385">
    <property type="entry name" value="P450"/>
</dbReference>
<evidence type="ECO:0008006" key="22">
    <source>
        <dbReference type="Google" id="ProtNLM"/>
    </source>
</evidence>
<keyword evidence="14" id="KW-0503">Monooxygenase</keyword>
<dbReference type="GO" id="GO:0005506">
    <property type="term" value="F:iron ion binding"/>
    <property type="evidence" value="ECO:0007669"/>
    <property type="project" value="InterPro"/>
</dbReference>
<dbReference type="Pfam" id="PF00067">
    <property type="entry name" value="p450"/>
    <property type="match status" value="1"/>
</dbReference>
<keyword evidence="9 17" id="KW-0479">Metal-binding</keyword>
<dbReference type="Gene3D" id="1.20.990.10">
    <property type="entry name" value="NADPH-cytochrome p450 Reductase, Chain A, domain 3"/>
    <property type="match status" value="1"/>
</dbReference>
<feature type="domain" description="FAD-binding FR-type" evidence="19">
    <location>
        <begin position="683"/>
        <end position="911"/>
    </location>
</feature>
<reference evidence="20 21" key="1">
    <citation type="submission" date="2014-06" db="EMBL/GenBank/DDBJ databases">
        <title>Evolutionary Origins and Diversification of the Mycorrhizal Mutualists.</title>
        <authorList>
            <consortium name="DOE Joint Genome Institute"/>
            <consortium name="Mycorrhizal Genomics Consortium"/>
            <person name="Kohler A."/>
            <person name="Kuo A."/>
            <person name="Nagy L.G."/>
            <person name="Floudas D."/>
            <person name="Copeland A."/>
            <person name="Barry K.W."/>
            <person name="Cichocki N."/>
            <person name="Veneault-Fourrey C."/>
            <person name="LaButti K."/>
            <person name="Lindquist E.A."/>
            <person name="Lipzen A."/>
            <person name="Lundell T."/>
            <person name="Morin E."/>
            <person name="Murat C."/>
            <person name="Riley R."/>
            <person name="Ohm R."/>
            <person name="Sun H."/>
            <person name="Tunlid A."/>
            <person name="Henrissat B."/>
            <person name="Grigoriev I.V."/>
            <person name="Hibbett D.S."/>
            <person name="Martin F."/>
        </authorList>
    </citation>
    <scope>NUCLEOTIDE SEQUENCE [LARGE SCALE GENOMIC DNA]</scope>
    <source>
        <strain evidence="20 21">SS14</strain>
    </source>
</reference>
<dbReference type="PRINTS" id="PR00463">
    <property type="entry name" value="EP450I"/>
</dbReference>
<comment type="cofactor">
    <cofactor evidence="3">
        <name>FAD</name>
        <dbReference type="ChEBI" id="CHEBI:57692"/>
    </cofactor>
</comment>
<evidence type="ECO:0000256" key="11">
    <source>
        <dbReference type="ARBA" id="ARBA00022857"/>
    </source>
</evidence>
<keyword evidence="6 17" id="KW-0349">Heme</keyword>